<sequence length="328" mass="37596">MNKKVLITGGAGFIGSNFIRYLLQTNNYDITNIDAMTYAGNEENVKIFSSYSNYRFIKADITNNLELEKVFHCHYDMIINFAAETHVDRSIQNASSFIHTNVIGTHNLLQKVLEEKSGKMIQISTDEVYGSIGLKEKSFTETTPLSPNNPYSASKASADLLVRSFYQTYKLPLIITRCSNNYGPYQHPEKLIPKTIYHALNNLEIPVYGNGSNIRDWLFVEDHCRAIHTVMERGMSGEIYNIGSNNERTNLEVVQTILKILGKNEKLITFVEDRKGHDYRYAINWSKLNHKLGWTPSISFEAGIQKTVEWYIDHYQWVEKSVKAGDKK</sequence>
<comment type="caution">
    <text evidence="10">The sequence shown here is derived from an EMBL/GenBank/DDBJ whole genome shotgun (WGS) entry which is preliminary data.</text>
</comment>
<dbReference type="InterPro" id="IPR036291">
    <property type="entry name" value="NAD(P)-bd_dom_sf"/>
</dbReference>
<evidence type="ECO:0000256" key="3">
    <source>
        <dbReference type="ARBA" id="ARBA00008178"/>
    </source>
</evidence>
<dbReference type="Pfam" id="PF16363">
    <property type="entry name" value="GDP_Man_Dehyd"/>
    <property type="match status" value="1"/>
</dbReference>
<dbReference type="EC" id="4.2.1.46" evidence="4 8"/>
<evidence type="ECO:0000256" key="2">
    <source>
        <dbReference type="ARBA" id="ARBA00001911"/>
    </source>
</evidence>
<dbReference type="Gene3D" id="3.40.50.720">
    <property type="entry name" value="NAD(P)-binding Rossmann-like Domain"/>
    <property type="match status" value="1"/>
</dbReference>
<name>A0ABV6GE35_9BACI</name>
<evidence type="ECO:0000313" key="10">
    <source>
        <dbReference type="EMBL" id="MFC0271943.1"/>
    </source>
</evidence>
<dbReference type="InterPro" id="IPR016040">
    <property type="entry name" value="NAD(P)-bd_dom"/>
</dbReference>
<dbReference type="EMBL" id="JBHLVO010000007">
    <property type="protein sequence ID" value="MFC0271943.1"/>
    <property type="molecule type" value="Genomic_DNA"/>
</dbReference>
<evidence type="ECO:0000256" key="5">
    <source>
        <dbReference type="ARBA" id="ARBA00016977"/>
    </source>
</evidence>
<feature type="domain" description="NAD(P)-binding" evidence="9">
    <location>
        <begin position="6"/>
        <end position="307"/>
    </location>
</feature>
<accession>A0ABV6GE35</accession>
<dbReference type="RefSeq" id="WP_378933765.1">
    <property type="nucleotide sequence ID" value="NZ_JBHLVO010000007.1"/>
</dbReference>
<evidence type="ECO:0000256" key="6">
    <source>
        <dbReference type="ARBA" id="ARBA00023027"/>
    </source>
</evidence>
<dbReference type="NCBIfam" id="TIGR01181">
    <property type="entry name" value="dTDP_gluc_dehyt"/>
    <property type="match status" value="1"/>
</dbReference>
<proteinExistence type="inferred from homology"/>
<evidence type="ECO:0000313" key="11">
    <source>
        <dbReference type="Proteomes" id="UP001589854"/>
    </source>
</evidence>
<keyword evidence="7 8" id="KW-0456">Lyase</keyword>
<evidence type="ECO:0000256" key="4">
    <source>
        <dbReference type="ARBA" id="ARBA00011990"/>
    </source>
</evidence>
<dbReference type="SUPFAM" id="SSF51735">
    <property type="entry name" value="NAD(P)-binding Rossmann-fold domains"/>
    <property type="match status" value="1"/>
</dbReference>
<evidence type="ECO:0000256" key="1">
    <source>
        <dbReference type="ARBA" id="ARBA00001539"/>
    </source>
</evidence>
<dbReference type="CDD" id="cd05246">
    <property type="entry name" value="dTDP_GD_SDR_e"/>
    <property type="match status" value="1"/>
</dbReference>
<keyword evidence="11" id="KW-1185">Reference proteome</keyword>
<evidence type="ECO:0000256" key="7">
    <source>
        <dbReference type="ARBA" id="ARBA00023239"/>
    </source>
</evidence>
<evidence type="ECO:0000256" key="8">
    <source>
        <dbReference type="RuleBase" id="RU004473"/>
    </source>
</evidence>
<gene>
    <name evidence="10" type="primary">rfbB</name>
    <name evidence="10" type="ORF">ACFFIX_10820</name>
</gene>
<keyword evidence="6" id="KW-0520">NAD</keyword>
<dbReference type="InterPro" id="IPR005888">
    <property type="entry name" value="dTDP_Gluc_deHydtase"/>
</dbReference>
<evidence type="ECO:0000259" key="9">
    <source>
        <dbReference type="Pfam" id="PF16363"/>
    </source>
</evidence>
<comment type="cofactor">
    <cofactor evidence="2 8">
        <name>NAD(+)</name>
        <dbReference type="ChEBI" id="CHEBI:57540"/>
    </cofactor>
</comment>
<protein>
    <recommendedName>
        <fullName evidence="5 8">dTDP-glucose 4,6-dehydratase</fullName>
        <ecNumber evidence="4 8">4.2.1.46</ecNumber>
    </recommendedName>
</protein>
<dbReference type="Proteomes" id="UP001589854">
    <property type="component" value="Unassembled WGS sequence"/>
</dbReference>
<dbReference type="GO" id="GO:0008460">
    <property type="term" value="F:dTDP-glucose 4,6-dehydratase activity"/>
    <property type="evidence" value="ECO:0007669"/>
    <property type="project" value="UniProtKB-EC"/>
</dbReference>
<comment type="catalytic activity">
    <reaction evidence="1 8">
        <text>dTDP-alpha-D-glucose = dTDP-4-dehydro-6-deoxy-alpha-D-glucose + H2O</text>
        <dbReference type="Rhea" id="RHEA:17221"/>
        <dbReference type="ChEBI" id="CHEBI:15377"/>
        <dbReference type="ChEBI" id="CHEBI:57477"/>
        <dbReference type="ChEBI" id="CHEBI:57649"/>
        <dbReference type="EC" id="4.2.1.46"/>
    </reaction>
</comment>
<comment type="similarity">
    <text evidence="3 8">Belongs to the NAD(P)-dependent epimerase/dehydratase family. dTDP-glucose dehydratase subfamily.</text>
</comment>
<organism evidence="10 11">
    <name type="scientific">Metabacillus herbersteinensis</name>
    <dbReference type="NCBI Taxonomy" id="283816"/>
    <lineage>
        <taxon>Bacteria</taxon>
        <taxon>Bacillati</taxon>
        <taxon>Bacillota</taxon>
        <taxon>Bacilli</taxon>
        <taxon>Bacillales</taxon>
        <taxon>Bacillaceae</taxon>
        <taxon>Metabacillus</taxon>
    </lineage>
</organism>
<dbReference type="Gene3D" id="3.90.25.10">
    <property type="entry name" value="UDP-galactose 4-epimerase, domain 1"/>
    <property type="match status" value="1"/>
</dbReference>
<dbReference type="PANTHER" id="PTHR43000">
    <property type="entry name" value="DTDP-D-GLUCOSE 4,6-DEHYDRATASE-RELATED"/>
    <property type="match status" value="1"/>
</dbReference>
<reference evidence="10 11" key="1">
    <citation type="submission" date="2024-09" db="EMBL/GenBank/DDBJ databases">
        <authorList>
            <person name="Sun Q."/>
            <person name="Mori K."/>
        </authorList>
    </citation>
    <scope>NUCLEOTIDE SEQUENCE [LARGE SCALE GENOMIC DNA]</scope>
    <source>
        <strain evidence="10 11">CCM 7228</strain>
    </source>
</reference>